<feature type="binding site" evidence="12">
    <location>
        <position position="443"/>
    </location>
    <ligand>
        <name>Ca(2+)</name>
        <dbReference type="ChEBI" id="CHEBI:29108"/>
    </ligand>
</feature>
<evidence type="ECO:0000256" key="9">
    <source>
        <dbReference type="HAMAP-Rule" id="MF_01491"/>
    </source>
</evidence>
<dbReference type="CDD" id="cd07714">
    <property type="entry name" value="RNaseJ_MBL-fold"/>
    <property type="match status" value="1"/>
</dbReference>
<accession>A0A2M8NZR1</accession>
<evidence type="ECO:0000256" key="1">
    <source>
        <dbReference type="ARBA" id="ARBA00022490"/>
    </source>
</evidence>
<comment type="caution">
    <text evidence="14">The sequence shown here is derived from an EMBL/GenBank/DDBJ whole genome shotgun (WGS) entry which is preliminary data.</text>
</comment>
<feature type="domain" description="Metallo-beta-lactamase" evidence="13">
    <location>
        <begin position="18"/>
        <end position="216"/>
    </location>
</feature>
<feature type="active site" description="Proton donor" evidence="10">
    <location>
        <position position="194"/>
    </location>
</feature>
<feature type="binding site" evidence="12">
    <location>
        <position position="77"/>
    </location>
    <ligand>
        <name>Zn(2+)</name>
        <dbReference type="ChEBI" id="CHEBI:29105"/>
        <label>1</label>
        <note>catalytic</note>
    </ligand>
</feature>
<evidence type="ECO:0000256" key="12">
    <source>
        <dbReference type="PIRSR" id="PIRSR004803-3"/>
    </source>
</evidence>
<dbReference type="InterPro" id="IPR001279">
    <property type="entry name" value="Metallo-B-lactamas"/>
</dbReference>
<dbReference type="GO" id="GO:0004534">
    <property type="term" value="F:5'-3' RNA exonuclease activity"/>
    <property type="evidence" value="ECO:0007669"/>
    <property type="project" value="UniProtKB-UniRule"/>
</dbReference>
<dbReference type="InterPro" id="IPR036866">
    <property type="entry name" value="RibonucZ/Hydroxyglut_hydro"/>
</dbReference>
<dbReference type="PIRSF" id="PIRSF004803">
    <property type="entry name" value="RnjA"/>
    <property type="match status" value="1"/>
</dbReference>
<dbReference type="GO" id="GO:0006364">
    <property type="term" value="P:rRNA processing"/>
    <property type="evidence" value="ECO:0007669"/>
    <property type="project" value="UniProtKB-UniRule"/>
</dbReference>
<dbReference type="Pfam" id="PF22505">
    <property type="entry name" value="RNase_J_b_CASP"/>
    <property type="match status" value="1"/>
</dbReference>
<protein>
    <recommendedName>
        <fullName evidence="9">Ribonuclease J</fullName>
        <shortName evidence="9">RNase J</shortName>
        <ecNumber evidence="9">3.1.-.-</ecNumber>
    </recommendedName>
</protein>
<feature type="binding site" evidence="12">
    <location>
        <position position="162"/>
    </location>
    <ligand>
        <name>Zn(2+)</name>
        <dbReference type="ChEBI" id="CHEBI:29105"/>
        <label>1</label>
        <note>catalytic</note>
    </ligand>
</feature>
<proteinExistence type="inferred from homology"/>
<feature type="binding site" evidence="12">
    <location>
        <position position="389"/>
    </location>
    <ligand>
        <name>Zn(2+)</name>
        <dbReference type="ChEBI" id="CHEBI:29105"/>
        <label>1</label>
        <note>catalytic</note>
    </ligand>
</feature>
<dbReference type="PANTHER" id="PTHR43694">
    <property type="entry name" value="RIBONUCLEASE J"/>
    <property type="match status" value="1"/>
</dbReference>
<keyword evidence="9" id="KW-0698">rRNA processing</keyword>
<keyword evidence="1 9" id="KW-0963">Cytoplasm</keyword>
<dbReference type="SUPFAM" id="SSF56281">
    <property type="entry name" value="Metallo-hydrolase/oxidoreductase"/>
    <property type="match status" value="1"/>
</dbReference>
<evidence type="ECO:0000256" key="4">
    <source>
        <dbReference type="ARBA" id="ARBA00022759"/>
    </source>
</evidence>
<evidence type="ECO:0000313" key="14">
    <source>
        <dbReference type="EMBL" id="PJF30779.1"/>
    </source>
</evidence>
<evidence type="ECO:0000256" key="10">
    <source>
        <dbReference type="PIRSR" id="PIRSR004803-1"/>
    </source>
</evidence>
<keyword evidence="6 12" id="KW-0862">Zinc</keyword>
<keyword evidence="12" id="KW-0106">Calcium</keyword>
<feature type="binding site" evidence="12">
    <location>
        <position position="74"/>
    </location>
    <ligand>
        <name>Zn(2+)</name>
        <dbReference type="ChEBI" id="CHEBI:29105"/>
        <label>1</label>
        <note>catalytic</note>
    </ligand>
</feature>
<dbReference type="AlphaFoldDB" id="A0A2M8NZR1"/>
<comment type="subunit">
    <text evidence="9">Homodimer, may be a subunit of the RNA degradosome.</text>
</comment>
<evidence type="ECO:0000256" key="6">
    <source>
        <dbReference type="ARBA" id="ARBA00022833"/>
    </source>
</evidence>
<dbReference type="InterPro" id="IPR011108">
    <property type="entry name" value="RMMBL"/>
</dbReference>
<dbReference type="GO" id="GO:0005737">
    <property type="term" value="C:cytoplasm"/>
    <property type="evidence" value="ECO:0007669"/>
    <property type="project" value="UniProtKB-SubCell"/>
</dbReference>
<keyword evidence="5 9" id="KW-0378">Hydrolase</keyword>
<dbReference type="PROSITE" id="PS01292">
    <property type="entry name" value="UPF0036"/>
    <property type="match status" value="1"/>
</dbReference>
<dbReference type="GO" id="GO:0004521">
    <property type="term" value="F:RNA endonuclease activity"/>
    <property type="evidence" value="ECO:0007669"/>
    <property type="project" value="UniProtKB-UniRule"/>
</dbReference>
<evidence type="ECO:0000256" key="2">
    <source>
        <dbReference type="ARBA" id="ARBA00022722"/>
    </source>
</evidence>
<evidence type="ECO:0000256" key="11">
    <source>
        <dbReference type="PIRSR" id="PIRSR004803-2"/>
    </source>
</evidence>
<evidence type="ECO:0000313" key="15">
    <source>
        <dbReference type="Proteomes" id="UP000228921"/>
    </source>
</evidence>
<evidence type="ECO:0000259" key="13">
    <source>
        <dbReference type="SMART" id="SM00849"/>
    </source>
</evidence>
<sequence>MSETPLQVIPLGGLGEIGKNMMAFQYGRDVLIVDAGLMFPENDMLGIDYIIPDFRYLSEQHGLRVRGILITHGHEDHTGAIQHVVSAFPAPIYATPLTAGLIEVKLRQARLLDRVTLNVFRAGDKLDLSPFWIEAFHVCHSIPDCVGFGINTPLGLFVHSGDFKFDPTPVDRWVTDYAKLASFSARGVVALFSDSTNADRRGWTPSESVIDAAFDRVFRAAKGRVIVSTFASLISRVQQVAWVSERYGRKIAIVGASMSENVRMAIKLGYLDLPKELLISPDEARYLPPNQVTFLVTGSQGEPSAVLNRLATNNHSTLNIQAGDTVIVSAHPIPGNEETVSRTINRLFQRGAQVIYDPIDAVHVSGHASQEEQKLMLNLVRPRNFVPIHGELRHLKAHRELALQVGIPDERIAVVENGTKLLFYEDGRMEIGERVPGGYVFVDGNSVGDIHSGVIREREALGRDGVVVLSAVIERGSGRLLCLPEIRAYGFVTSATGNILLESAVQTARRVLEQNGGNAQSKRNQVEDALSKLFYSETHHRPKLFVTVHEV</sequence>
<keyword evidence="3 12" id="KW-0479">Metal-binding</keyword>
<evidence type="ECO:0000256" key="5">
    <source>
        <dbReference type="ARBA" id="ARBA00022801"/>
    </source>
</evidence>
<dbReference type="InterPro" id="IPR042173">
    <property type="entry name" value="RNase_J_2"/>
</dbReference>
<organism evidence="14 15">
    <name type="scientific">Candidatus Thermofonsia Clade 1 bacterium</name>
    <dbReference type="NCBI Taxonomy" id="2364210"/>
    <lineage>
        <taxon>Bacteria</taxon>
        <taxon>Bacillati</taxon>
        <taxon>Chloroflexota</taxon>
        <taxon>Candidatus Thermofontia</taxon>
        <taxon>Candidatus Thermofonsia Clade 1</taxon>
    </lineage>
</organism>
<dbReference type="EC" id="3.1.-.-" evidence="9"/>
<dbReference type="InterPro" id="IPR004613">
    <property type="entry name" value="RNase_J"/>
</dbReference>
<name>A0A2M8NZR1_9CHLR</name>
<dbReference type="Pfam" id="PF17770">
    <property type="entry name" value="RNase_J_C"/>
    <property type="match status" value="1"/>
</dbReference>
<evidence type="ECO:0000256" key="3">
    <source>
        <dbReference type="ARBA" id="ARBA00022723"/>
    </source>
</evidence>
<dbReference type="EMBL" id="PGTK01000006">
    <property type="protein sequence ID" value="PJF30779.1"/>
    <property type="molecule type" value="Genomic_DNA"/>
</dbReference>
<keyword evidence="8 9" id="KW-0694">RNA-binding</keyword>
<gene>
    <name evidence="9" type="primary">rnj</name>
    <name evidence="14" type="ORF">CUN51_06240</name>
</gene>
<dbReference type="Gene3D" id="3.10.20.580">
    <property type="match status" value="1"/>
</dbReference>
<feature type="binding site" evidence="12">
    <location>
        <position position="140"/>
    </location>
    <ligand>
        <name>Zn(2+)</name>
        <dbReference type="ChEBI" id="CHEBI:29105"/>
        <label>1</label>
        <note>catalytic</note>
    </ligand>
</feature>
<feature type="binding site" evidence="12">
    <location>
        <position position="48"/>
    </location>
    <ligand>
        <name>Ca(2+)</name>
        <dbReference type="ChEBI" id="CHEBI:29108"/>
    </ligand>
</feature>
<keyword evidence="2 9" id="KW-0540">Nuclease</keyword>
<dbReference type="Pfam" id="PF07521">
    <property type="entry name" value="RMMBL"/>
    <property type="match status" value="1"/>
</dbReference>
<evidence type="ECO:0000256" key="8">
    <source>
        <dbReference type="ARBA" id="ARBA00022884"/>
    </source>
</evidence>
<dbReference type="Gene3D" id="3.40.50.10710">
    <property type="entry name" value="Metallo-hydrolase/oxidoreductase"/>
    <property type="match status" value="1"/>
</dbReference>
<dbReference type="SMART" id="SM00849">
    <property type="entry name" value="Lactamase_B"/>
    <property type="match status" value="1"/>
</dbReference>
<keyword evidence="4 9" id="KW-0255">Endonuclease</keyword>
<dbReference type="Gene3D" id="3.60.15.10">
    <property type="entry name" value="Ribonuclease Z/Hydroxyacylglutathione hydrolase-like"/>
    <property type="match status" value="1"/>
</dbReference>
<comment type="cofactor">
    <cofactor evidence="12">
        <name>Ca(2+)</name>
        <dbReference type="ChEBI" id="CHEBI:29108"/>
    </cofactor>
    <text evidence="12">Binds 1 Ca(2+) cation per subunit. Seen in 1 crystal structure, it is not clear if it is physiologically important.</text>
</comment>
<feature type="binding site" evidence="9 11">
    <location>
        <begin position="363"/>
        <end position="367"/>
    </location>
    <ligand>
        <name>substrate</name>
    </ligand>
</feature>
<feature type="binding site" evidence="12">
    <location>
        <position position="76"/>
    </location>
    <ligand>
        <name>Zn(2+)</name>
        <dbReference type="ChEBI" id="CHEBI:29105"/>
        <label>1</label>
        <note>catalytic</note>
    </ligand>
</feature>
<dbReference type="HAMAP" id="MF_01491">
    <property type="entry name" value="RNase_J_bact"/>
    <property type="match status" value="1"/>
</dbReference>
<evidence type="ECO:0000256" key="7">
    <source>
        <dbReference type="ARBA" id="ARBA00022839"/>
    </source>
</evidence>
<dbReference type="InterPro" id="IPR001587">
    <property type="entry name" value="RNase_J_CS"/>
</dbReference>
<reference evidence="14 15" key="1">
    <citation type="submission" date="2017-11" db="EMBL/GenBank/DDBJ databases">
        <title>Evolution of Phototrophy in the Chloroflexi Phylum Driven by Horizontal Gene Transfer.</title>
        <authorList>
            <person name="Ward L.M."/>
            <person name="Hemp J."/>
            <person name="Shih P.M."/>
            <person name="Mcglynn S.E."/>
            <person name="Fischer W."/>
        </authorList>
    </citation>
    <scope>NUCLEOTIDE SEQUENCE [LARGE SCALE GENOMIC DNA]</scope>
    <source>
        <strain evidence="14">CP2_2F</strain>
    </source>
</reference>
<feature type="binding site" evidence="12">
    <location>
        <position position="72"/>
    </location>
    <ligand>
        <name>Zn(2+)</name>
        <dbReference type="ChEBI" id="CHEBI:29105"/>
        <label>1</label>
        <note>catalytic</note>
    </ligand>
</feature>
<dbReference type="NCBIfam" id="TIGR00649">
    <property type="entry name" value="MG423"/>
    <property type="match status" value="1"/>
</dbReference>
<comment type="cofactor">
    <cofactor evidence="12">
        <name>Zn(2+)</name>
        <dbReference type="ChEBI" id="CHEBI:29105"/>
    </cofactor>
    <text evidence="12">Binds 2 Zn(2+) ions per subunit. It is not clear if Zn(2+) or Mg(2+) is physiologically important.</text>
</comment>
<comment type="function">
    <text evidence="9">An RNase that has 5'-3' exonuclease and possibly endonuclease activity. Involved in maturation of rRNA and in some organisms also mRNA maturation and/or decay.</text>
</comment>
<dbReference type="PANTHER" id="PTHR43694:SF1">
    <property type="entry name" value="RIBONUCLEASE J"/>
    <property type="match status" value="1"/>
</dbReference>
<dbReference type="InterPro" id="IPR055132">
    <property type="entry name" value="RNase_J_b_CASP"/>
</dbReference>
<dbReference type="GO" id="GO:0008270">
    <property type="term" value="F:zinc ion binding"/>
    <property type="evidence" value="ECO:0007669"/>
    <property type="project" value="InterPro"/>
</dbReference>
<comment type="similarity">
    <text evidence="9">Belongs to the metallo-beta-lactamase superfamily. RNA-metabolizing metallo-beta-lactamase-like family. Bacterial RNase J subfamily.</text>
</comment>
<dbReference type="GO" id="GO:0003723">
    <property type="term" value="F:RNA binding"/>
    <property type="evidence" value="ECO:0007669"/>
    <property type="project" value="UniProtKB-UniRule"/>
</dbReference>
<dbReference type="Pfam" id="PF00753">
    <property type="entry name" value="Lactamase_B"/>
    <property type="match status" value="1"/>
</dbReference>
<dbReference type="InterPro" id="IPR030854">
    <property type="entry name" value="RNase_J_bac"/>
</dbReference>
<comment type="subcellular location">
    <subcellularLocation>
        <location evidence="9">Cytoplasm</location>
    </subcellularLocation>
</comment>
<keyword evidence="7 9" id="KW-0269">Exonuclease</keyword>
<feature type="active site" description="Proton acceptor" evidence="10">
    <location>
        <position position="367"/>
    </location>
</feature>
<dbReference type="InterPro" id="IPR041636">
    <property type="entry name" value="RNase_J_C"/>
</dbReference>
<dbReference type="Proteomes" id="UP000228921">
    <property type="component" value="Unassembled WGS sequence"/>
</dbReference>
<feature type="binding site" evidence="12">
    <location>
        <position position="46"/>
    </location>
    <ligand>
        <name>Ca(2+)</name>
        <dbReference type="ChEBI" id="CHEBI:29108"/>
    </ligand>
</feature>